<evidence type="ECO:0000259" key="1">
    <source>
        <dbReference type="PROSITE" id="PS50995"/>
    </source>
</evidence>
<dbReference type="EMBL" id="BAAARW010000026">
    <property type="protein sequence ID" value="GAA2441587.1"/>
    <property type="molecule type" value="Genomic_DNA"/>
</dbReference>
<dbReference type="Proteomes" id="UP001501231">
    <property type="component" value="Unassembled WGS sequence"/>
</dbReference>
<feature type="domain" description="HTH marR-type" evidence="1">
    <location>
        <begin position="24"/>
        <end position="159"/>
    </location>
</feature>
<accession>A0ABP5X3X5</accession>
<organism evidence="2 3">
    <name type="scientific">Actinomadura vinacea</name>
    <dbReference type="NCBI Taxonomy" id="115336"/>
    <lineage>
        <taxon>Bacteria</taxon>
        <taxon>Bacillati</taxon>
        <taxon>Actinomycetota</taxon>
        <taxon>Actinomycetes</taxon>
        <taxon>Streptosporangiales</taxon>
        <taxon>Thermomonosporaceae</taxon>
        <taxon>Actinomadura</taxon>
    </lineage>
</organism>
<dbReference type="PROSITE" id="PS50995">
    <property type="entry name" value="HTH_MARR_2"/>
    <property type="match status" value="1"/>
</dbReference>
<dbReference type="InterPro" id="IPR036390">
    <property type="entry name" value="WH_DNA-bd_sf"/>
</dbReference>
<evidence type="ECO:0000313" key="3">
    <source>
        <dbReference type="Proteomes" id="UP001501231"/>
    </source>
</evidence>
<dbReference type="RefSeq" id="WP_344594475.1">
    <property type="nucleotide sequence ID" value="NZ_BAAARW010000026.1"/>
</dbReference>
<dbReference type="SUPFAM" id="SSF46785">
    <property type="entry name" value="Winged helix' DNA-binding domain"/>
    <property type="match status" value="1"/>
</dbReference>
<keyword evidence="3" id="KW-1185">Reference proteome</keyword>
<gene>
    <name evidence="2" type="ORF">GCM10010191_67280</name>
</gene>
<dbReference type="PANTHER" id="PTHR33164">
    <property type="entry name" value="TRANSCRIPTIONAL REGULATOR, MARR FAMILY"/>
    <property type="match status" value="1"/>
</dbReference>
<dbReference type="InterPro" id="IPR036388">
    <property type="entry name" value="WH-like_DNA-bd_sf"/>
</dbReference>
<dbReference type="InterPro" id="IPR000835">
    <property type="entry name" value="HTH_MarR-typ"/>
</dbReference>
<dbReference type="Gene3D" id="1.10.10.10">
    <property type="entry name" value="Winged helix-like DNA-binding domain superfamily/Winged helix DNA-binding domain"/>
    <property type="match status" value="1"/>
</dbReference>
<protein>
    <submittedName>
        <fullName evidence="2">MarR family transcriptional regulator</fullName>
    </submittedName>
</protein>
<proteinExistence type="predicted"/>
<dbReference type="InterPro" id="IPR039422">
    <property type="entry name" value="MarR/SlyA-like"/>
</dbReference>
<sequence length="174" mass="18609">MAGDGADAIQEAWRRELPDVPVDSIGVITRIWWAAKIFGDERRRLLAELGIDMATLDLLSTLRRSGPPYRMSPSELASASLVSRGAISQRVERAASSGLVTRERSGSGFHTHAVSLTDEGNALVERAVAELLDREQRLIGHLGATEQAQLADLLRGLLAGLTAGRDTTLGQVGG</sequence>
<dbReference type="SMART" id="SM00347">
    <property type="entry name" value="HTH_MARR"/>
    <property type="match status" value="1"/>
</dbReference>
<dbReference type="PRINTS" id="PR00598">
    <property type="entry name" value="HTHMARR"/>
</dbReference>
<evidence type="ECO:0000313" key="2">
    <source>
        <dbReference type="EMBL" id="GAA2441587.1"/>
    </source>
</evidence>
<name>A0ABP5X3X5_9ACTN</name>
<dbReference type="Pfam" id="PF12802">
    <property type="entry name" value="MarR_2"/>
    <property type="match status" value="1"/>
</dbReference>
<comment type="caution">
    <text evidence="2">The sequence shown here is derived from an EMBL/GenBank/DDBJ whole genome shotgun (WGS) entry which is preliminary data.</text>
</comment>
<dbReference type="PANTHER" id="PTHR33164:SF104">
    <property type="entry name" value="TRANSCRIPTIONAL REGULATORY PROTEIN"/>
    <property type="match status" value="1"/>
</dbReference>
<reference evidence="3" key="1">
    <citation type="journal article" date="2019" name="Int. J. Syst. Evol. Microbiol.">
        <title>The Global Catalogue of Microorganisms (GCM) 10K type strain sequencing project: providing services to taxonomists for standard genome sequencing and annotation.</title>
        <authorList>
            <consortium name="The Broad Institute Genomics Platform"/>
            <consortium name="The Broad Institute Genome Sequencing Center for Infectious Disease"/>
            <person name="Wu L."/>
            <person name="Ma J."/>
        </authorList>
    </citation>
    <scope>NUCLEOTIDE SEQUENCE [LARGE SCALE GENOMIC DNA]</scope>
    <source>
        <strain evidence="3">JCM 3325</strain>
    </source>
</reference>